<keyword evidence="3" id="KW-0479">Metal-binding</keyword>
<sequence>MLPTEDWGIYVHIPFCEARCTYCDFNTVTGMGQAEHLRYTKALLGEWQSETVPEGSLASVYFGGGTPSILDPVLIGHVLEALWERLSEPVTAPEVTMEVNPGTVTAQKLASWQDFGVNRLSIGAQAMQNHHLRALNRIHDVSMIRQTVCMAREAGFTNINLDAIYGLPGQTLQEWQETVDGLLHLGPDHLSLYALIVEAGTPLHRAVERGQAELPDPDLVAEMADWAETRLTAMELQPYEISNYARAGYASRHNQLYWRLAPYVALGAGAHAYRPGRRWWNVRGVRRYMDLVEAGVDPLDGYEDLTVDEEMREWLWLGLRLREGVDLRRFFQRFRISASQVFGGVLQELEAKHLLCEDGHALRLTPRGRDLANVVARALVDAPPDMLVQDSRAGDVELKDQSCTGTD</sequence>
<evidence type="ECO:0000256" key="1">
    <source>
        <dbReference type="ARBA" id="ARBA00006100"/>
    </source>
</evidence>
<dbReference type="SUPFAM" id="SSF102114">
    <property type="entry name" value="Radical SAM enzymes"/>
    <property type="match status" value="1"/>
</dbReference>
<dbReference type="SMART" id="SM00729">
    <property type="entry name" value="Elp3"/>
    <property type="match status" value="1"/>
</dbReference>
<dbReference type="GO" id="GO:0004109">
    <property type="term" value="F:coproporphyrinogen oxidase activity"/>
    <property type="evidence" value="ECO:0007669"/>
    <property type="project" value="InterPro"/>
</dbReference>
<proteinExistence type="inferred from homology"/>
<evidence type="ECO:0000259" key="4">
    <source>
        <dbReference type="PROSITE" id="PS51918"/>
    </source>
</evidence>
<dbReference type="Gene3D" id="3.30.750.200">
    <property type="match status" value="1"/>
</dbReference>
<dbReference type="PANTHER" id="PTHR13932">
    <property type="entry name" value="COPROPORPHYRINIGEN III OXIDASE"/>
    <property type="match status" value="1"/>
</dbReference>
<evidence type="ECO:0000313" key="6">
    <source>
        <dbReference type="Proteomes" id="UP000241848"/>
    </source>
</evidence>
<dbReference type="SFLD" id="SFLDF00288">
    <property type="entry name" value="HemN-like__clustered_with_nucl"/>
    <property type="match status" value="1"/>
</dbReference>
<dbReference type="CDD" id="cd01335">
    <property type="entry name" value="Radical_SAM"/>
    <property type="match status" value="1"/>
</dbReference>
<dbReference type="GO" id="GO:0046872">
    <property type="term" value="F:metal ion binding"/>
    <property type="evidence" value="ECO:0007669"/>
    <property type="project" value="UniProtKB-UniRule"/>
</dbReference>
<protein>
    <recommendedName>
        <fullName evidence="2 3">Heme chaperone HemW</fullName>
    </recommendedName>
</protein>
<comment type="function">
    <text evidence="3">Probably acts as a heme chaperone, transferring heme to an unknown acceptor. Binds one molecule of heme per monomer, possibly covalently. Binds 1 [4Fe-4S] cluster. The cluster is coordinated with 3 cysteines and an exchangeable S-adenosyl-L-methionine.</text>
</comment>
<dbReference type="InterPro" id="IPR007197">
    <property type="entry name" value="rSAM"/>
</dbReference>
<dbReference type="SFLD" id="SFLDF00562">
    <property type="entry name" value="HemN-like__clustered_with_heat"/>
    <property type="match status" value="1"/>
</dbReference>
<dbReference type="PANTHER" id="PTHR13932:SF5">
    <property type="entry name" value="RADICAL S-ADENOSYL METHIONINE DOMAIN-CONTAINING PROTEIN 1, MITOCHONDRIAL"/>
    <property type="match status" value="1"/>
</dbReference>
<keyword evidence="3" id="KW-0949">S-adenosyl-L-methionine</keyword>
<keyword evidence="3" id="KW-0963">Cytoplasm</keyword>
<dbReference type="SFLD" id="SFLDG01065">
    <property type="entry name" value="anaerobic_coproporphyrinogen-I"/>
    <property type="match status" value="1"/>
</dbReference>
<dbReference type="NCBIfam" id="TIGR00539">
    <property type="entry name" value="hemN_rel"/>
    <property type="match status" value="1"/>
</dbReference>
<dbReference type="InterPro" id="IPR034505">
    <property type="entry name" value="Coproporphyrinogen-III_oxidase"/>
</dbReference>
<evidence type="ECO:0000256" key="3">
    <source>
        <dbReference type="RuleBase" id="RU364116"/>
    </source>
</evidence>
<dbReference type="InterPro" id="IPR006638">
    <property type="entry name" value="Elp3/MiaA/NifB-like_rSAM"/>
</dbReference>
<comment type="subcellular location">
    <subcellularLocation>
        <location evidence="3">Cytoplasm</location>
    </subcellularLocation>
</comment>
<keyword evidence="3" id="KW-0004">4Fe-4S</keyword>
<comment type="similarity">
    <text evidence="1">Belongs to the anaerobic coproporphyrinogen-III oxidase family. HemW subfamily.</text>
</comment>
<dbReference type="SFLD" id="SFLDG01082">
    <property type="entry name" value="B12-binding_domain_containing"/>
    <property type="match status" value="1"/>
</dbReference>
<dbReference type="Proteomes" id="UP000241848">
    <property type="component" value="Unassembled WGS sequence"/>
</dbReference>
<keyword evidence="3" id="KW-0349">Heme</keyword>
<dbReference type="InterPro" id="IPR010723">
    <property type="entry name" value="HemN_C"/>
</dbReference>
<gene>
    <name evidence="5" type="ORF">C7B45_02435</name>
</gene>
<dbReference type="GO" id="GO:0006779">
    <property type="term" value="P:porphyrin-containing compound biosynthetic process"/>
    <property type="evidence" value="ECO:0007669"/>
    <property type="project" value="InterPro"/>
</dbReference>
<evidence type="ECO:0000256" key="2">
    <source>
        <dbReference type="ARBA" id="ARBA00017228"/>
    </source>
</evidence>
<name>A0A2T2WN27_9FIRM</name>
<dbReference type="GO" id="GO:0051539">
    <property type="term" value="F:4 iron, 4 sulfur cluster binding"/>
    <property type="evidence" value="ECO:0007669"/>
    <property type="project" value="UniProtKB-UniRule"/>
</dbReference>
<dbReference type="Pfam" id="PF06969">
    <property type="entry name" value="HemN_C"/>
    <property type="match status" value="1"/>
</dbReference>
<accession>A0A2T2WN27</accession>
<dbReference type="GO" id="GO:0005737">
    <property type="term" value="C:cytoplasm"/>
    <property type="evidence" value="ECO:0007669"/>
    <property type="project" value="UniProtKB-SubCell"/>
</dbReference>
<dbReference type="Pfam" id="PF04055">
    <property type="entry name" value="Radical_SAM"/>
    <property type="match status" value="1"/>
</dbReference>
<dbReference type="EMBL" id="PXYV01000004">
    <property type="protein sequence ID" value="PSR23645.1"/>
    <property type="molecule type" value="Genomic_DNA"/>
</dbReference>
<dbReference type="InterPro" id="IPR058240">
    <property type="entry name" value="rSAM_sf"/>
</dbReference>
<keyword evidence="3" id="KW-0143">Chaperone</keyword>
<keyword evidence="3" id="KW-0408">Iron</keyword>
<reference evidence="5 6" key="1">
    <citation type="journal article" date="2014" name="BMC Genomics">
        <title>Comparison of environmental and isolate Sulfobacillus genomes reveals diverse carbon, sulfur, nitrogen, and hydrogen metabolisms.</title>
        <authorList>
            <person name="Justice N.B."/>
            <person name="Norman A."/>
            <person name="Brown C.T."/>
            <person name="Singh A."/>
            <person name="Thomas B.C."/>
            <person name="Banfield J.F."/>
        </authorList>
    </citation>
    <scope>NUCLEOTIDE SEQUENCE [LARGE SCALE GENOMIC DNA]</scope>
    <source>
        <strain evidence="5">AMDSBA3</strain>
    </source>
</reference>
<dbReference type="AlphaFoldDB" id="A0A2T2WN27"/>
<dbReference type="SFLD" id="SFLDS00029">
    <property type="entry name" value="Radical_SAM"/>
    <property type="match status" value="1"/>
</dbReference>
<keyword evidence="3" id="KW-0411">Iron-sulfur</keyword>
<evidence type="ECO:0000313" key="5">
    <source>
        <dbReference type="EMBL" id="PSR23645.1"/>
    </source>
</evidence>
<organism evidence="5 6">
    <name type="scientific">Sulfobacillus acidophilus</name>
    <dbReference type="NCBI Taxonomy" id="53633"/>
    <lineage>
        <taxon>Bacteria</taxon>
        <taxon>Bacillati</taxon>
        <taxon>Bacillota</taxon>
        <taxon>Clostridia</taxon>
        <taxon>Eubacteriales</taxon>
        <taxon>Clostridiales Family XVII. Incertae Sedis</taxon>
        <taxon>Sulfobacillus</taxon>
    </lineage>
</organism>
<dbReference type="InterPro" id="IPR004559">
    <property type="entry name" value="HemW-like"/>
</dbReference>
<dbReference type="PROSITE" id="PS51918">
    <property type="entry name" value="RADICAL_SAM"/>
    <property type="match status" value="1"/>
</dbReference>
<comment type="caution">
    <text evidence="5">The sequence shown here is derived from an EMBL/GenBank/DDBJ whole genome shotgun (WGS) entry which is preliminary data.</text>
</comment>
<feature type="domain" description="Radical SAM core" evidence="4">
    <location>
        <begin position="1"/>
        <end position="240"/>
    </location>
</feature>